<sequence length="149" mass="16732">MESVTAEIRFELKMSGAGDAGGGPSNRNNAVAPKNKDKTIGMGSIRQVPVASSLAPRRQRSEDDLTQLRAKITSLEQTMQEERAHNDAIFEIMAMKNPQIATLLREKRRKREAAARDVAEEKELTEEQWKTANMATSAAREAERLQRFY</sequence>
<accession>A0A1J3JBL9</accession>
<reference evidence="2" key="1">
    <citation type="submission" date="2016-07" db="EMBL/GenBank/DDBJ databases">
        <title>De novo transcriptome assembly of four accessions of the metal hyperaccumulator plant Noccaea caerulescens.</title>
        <authorList>
            <person name="Blande D."/>
            <person name="Halimaa P."/>
            <person name="Tervahauta A.I."/>
            <person name="Aarts M.G."/>
            <person name="Karenlampi S.O."/>
        </authorList>
    </citation>
    <scope>NUCLEOTIDE SEQUENCE</scope>
</reference>
<name>A0A1J3JBL9_NOCCA</name>
<dbReference type="AlphaFoldDB" id="A0A1J3JBL9"/>
<gene>
    <name evidence="2" type="ORF">MP_TR22270_c16_g1_i1_g.63568</name>
</gene>
<evidence type="ECO:0000256" key="1">
    <source>
        <dbReference type="SAM" id="MobiDB-lite"/>
    </source>
</evidence>
<dbReference type="EMBL" id="GEVM01016205">
    <property type="protein sequence ID" value="JAU89733.1"/>
    <property type="molecule type" value="Transcribed_RNA"/>
</dbReference>
<feature type="region of interest" description="Disordered" evidence="1">
    <location>
        <begin position="13"/>
        <end position="64"/>
    </location>
</feature>
<protein>
    <submittedName>
        <fullName evidence="2">Uncharacterized protein</fullName>
    </submittedName>
</protein>
<proteinExistence type="predicted"/>
<evidence type="ECO:0000313" key="2">
    <source>
        <dbReference type="EMBL" id="JAU89733.1"/>
    </source>
</evidence>
<organism evidence="2">
    <name type="scientific">Noccaea caerulescens</name>
    <name type="common">Alpine penny-cress</name>
    <name type="synonym">Thlaspi caerulescens</name>
    <dbReference type="NCBI Taxonomy" id="107243"/>
    <lineage>
        <taxon>Eukaryota</taxon>
        <taxon>Viridiplantae</taxon>
        <taxon>Streptophyta</taxon>
        <taxon>Embryophyta</taxon>
        <taxon>Tracheophyta</taxon>
        <taxon>Spermatophyta</taxon>
        <taxon>Magnoliopsida</taxon>
        <taxon>eudicotyledons</taxon>
        <taxon>Gunneridae</taxon>
        <taxon>Pentapetalae</taxon>
        <taxon>rosids</taxon>
        <taxon>malvids</taxon>
        <taxon>Brassicales</taxon>
        <taxon>Brassicaceae</taxon>
        <taxon>Coluteocarpeae</taxon>
        <taxon>Noccaea</taxon>
    </lineage>
</organism>